<evidence type="ECO:0000256" key="1">
    <source>
        <dbReference type="ARBA" id="ARBA00004141"/>
    </source>
</evidence>
<gene>
    <name evidence="9" type="ORF">KGM_203957</name>
</gene>
<feature type="transmembrane region" description="Helical" evidence="7">
    <location>
        <begin position="650"/>
        <end position="671"/>
    </location>
</feature>
<feature type="transmembrane region" description="Helical" evidence="7">
    <location>
        <begin position="699"/>
        <end position="722"/>
    </location>
</feature>
<feature type="transmembrane region" description="Helical" evidence="7">
    <location>
        <begin position="536"/>
        <end position="557"/>
    </location>
</feature>
<comment type="caution">
    <text evidence="9">The sequence shown here is derived from an EMBL/GenBank/DDBJ whole genome shotgun (WGS) entry which is preliminary data.</text>
</comment>
<evidence type="ECO:0000313" key="10">
    <source>
        <dbReference type="Proteomes" id="UP000007151"/>
    </source>
</evidence>
<dbReference type="InterPro" id="IPR038900">
    <property type="entry name" value="TMC"/>
</dbReference>
<keyword evidence="5 7" id="KW-0472">Membrane</keyword>
<feature type="region of interest" description="Disordered" evidence="6">
    <location>
        <begin position="841"/>
        <end position="860"/>
    </location>
</feature>
<reference evidence="9 10" key="1">
    <citation type="journal article" date="2011" name="Cell">
        <title>The monarch butterfly genome yields insights into long-distance migration.</title>
        <authorList>
            <person name="Zhan S."/>
            <person name="Merlin C."/>
            <person name="Boore J.L."/>
            <person name="Reppert S.M."/>
        </authorList>
    </citation>
    <scope>NUCLEOTIDE SEQUENCE [LARGE SCALE GENOMIC DNA]</scope>
    <source>
        <strain evidence="9">F-2</strain>
    </source>
</reference>
<comment type="similarity">
    <text evidence="2">Belongs to the TMC family.</text>
</comment>
<keyword evidence="3 7" id="KW-0812">Transmembrane</keyword>
<name>A0A212F9K7_DANPL</name>
<evidence type="ECO:0000313" key="9">
    <source>
        <dbReference type="EMBL" id="OWR50422.1"/>
    </source>
</evidence>
<proteinExistence type="inferred from homology"/>
<evidence type="ECO:0000259" key="8">
    <source>
        <dbReference type="Pfam" id="PF07810"/>
    </source>
</evidence>
<dbReference type="EMBL" id="AGBW02009564">
    <property type="protein sequence ID" value="OWR50422.1"/>
    <property type="molecule type" value="Genomic_DNA"/>
</dbReference>
<feature type="transmembrane region" description="Helical" evidence="7">
    <location>
        <begin position="759"/>
        <end position="780"/>
    </location>
</feature>
<evidence type="ECO:0000256" key="5">
    <source>
        <dbReference type="ARBA" id="ARBA00023136"/>
    </source>
</evidence>
<feature type="transmembrane region" description="Helical" evidence="7">
    <location>
        <begin position="481"/>
        <end position="501"/>
    </location>
</feature>
<feature type="transmembrane region" description="Helical" evidence="7">
    <location>
        <begin position="450"/>
        <end position="469"/>
    </location>
</feature>
<feature type="compositionally biased region" description="Basic and acidic residues" evidence="6">
    <location>
        <begin position="967"/>
        <end position="986"/>
    </location>
</feature>
<feature type="region of interest" description="Disordered" evidence="6">
    <location>
        <begin position="1"/>
        <end position="114"/>
    </location>
</feature>
<dbReference type="STRING" id="278856.A0A212F9K7"/>
<dbReference type="PANTHER" id="PTHR23302:SF40">
    <property type="entry name" value="TRANSMEMBRANE CHANNEL-LIKE PROTEIN"/>
    <property type="match status" value="1"/>
</dbReference>
<feature type="transmembrane region" description="Helical" evidence="7">
    <location>
        <begin position="239"/>
        <end position="261"/>
    </location>
</feature>
<feature type="domain" description="TMC" evidence="8">
    <location>
        <begin position="579"/>
        <end position="694"/>
    </location>
</feature>
<feature type="compositionally biased region" description="Basic and acidic residues" evidence="6">
    <location>
        <begin position="1028"/>
        <end position="1042"/>
    </location>
</feature>
<feature type="transmembrane region" description="Helical" evidence="7">
    <location>
        <begin position="317"/>
        <end position="335"/>
    </location>
</feature>
<accession>A0A212F9K7</accession>
<evidence type="ECO:0000256" key="3">
    <source>
        <dbReference type="ARBA" id="ARBA00022692"/>
    </source>
</evidence>
<dbReference type="FunCoup" id="A0A212F9K7">
    <property type="interactions" value="13"/>
</dbReference>
<organism evidence="9 10">
    <name type="scientific">Danaus plexippus plexippus</name>
    <dbReference type="NCBI Taxonomy" id="278856"/>
    <lineage>
        <taxon>Eukaryota</taxon>
        <taxon>Metazoa</taxon>
        <taxon>Ecdysozoa</taxon>
        <taxon>Arthropoda</taxon>
        <taxon>Hexapoda</taxon>
        <taxon>Insecta</taxon>
        <taxon>Pterygota</taxon>
        <taxon>Neoptera</taxon>
        <taxon>Endopterygota</taxon>
        <taxon>Lepidoptera</taxon>
        <taxon>Glossata</taxon>
        <taxon>Ditrysia</taxon>
        <taxon>Papilionoidea</taxon>
        <taxon>Nymphalidae</taxon>
        <taxon>Danainae</taxon>
        <taxon>Danaini</taxon>
        <taxon>Danaina</taxon>
        <taxon>Danaus</taxon>
        <taxon>Danaus</taxon>
    </lineage>
</organism>
<dbReference type="Proteomes" id="UP000007151">
    <property type="component" value="Unassembled WGS sequence"/>
</dbReference>
<evidence type="ECO:0000256" key="6">
    <source>
        <dbReference type="SAM" id="MobiDB-lite"/>
    </source>
</evidence>
<dbReference type="GO" id="GO:0008381">
    <property type="term" value="F:mechanosensitive monoatomic ion channel activity"/>
    <property type="evidence" value="ECO:0007669"/>
    <property type="project" value="TreeGrafter"/>
</dbReference>
<dbReference type="GO" id="GO:0005886">
    <property type="term" value="C:plasma membrane"/>
    <property type="evidence" value="ECO:0007669"/>
    <property type="project" value="InterPro"/>
</dbReference>
<evidence type="ECO:0000256" key="4">
    <source>
        <dbReference type="ARBA" id="ARBA00022989"/>
    </source>
</evidence>
<dbReference type="Pfam" id="PF07810">
    <property type="entry name" value="TMC"/>
    <property type="match status" value="1"/>
</dbReference>
<feature type="transmembrane region" description="Helical" evidence="7">
    <location>
        <begin position="405"/>
        <end position="430"/>
    </location>
</feature>
<feature type="compositionally biased region" description="Basic and acidic residues" evidence="6">
    <location>
        <begin position="1070"/>
        <end position="1079"/>
    </location>
</feature>
<feature type="region of interest" description="Disordered" evidence="6">
    <location>
        <begin position="1207"/>
        <end position="1226"/>
    </location>
</feature>
<comment type="subcellular location">
    <subcellularLocation>
        <location evidence="1">Membrane</location>
        <topology evidence="1">Multi-pass membrane protein</topology>
    </subcellularLocation>
</comment>
<dbReference type="InterPro" id="IPR012496">
    <property type="entry name" value="TMC_dom"/>
</dbReference>
<keyword evidence="4 7" id="KW-1133">Transmembrane helix</keyword>
<feature type="compositionally biased region" description="Basic and acidic residues" evidence="6">
    <location>
        <begin position="845"/>
        <end position="860"/>
    </location>
</feature>
<feature type="transmembrane region" description="Helical" evidence="7">
    <location>
        <begin position="596"/>
        <end position="617"/>
    </location>
</feature>
<dbReference type="InParanoid" id="A0A212F9K7"/>
<dbReference type="AlphaFoldDB" id="A0A212F9K7"/>
<feature type="compositionally biased region" description="Polar residues" evidence="6">
    <location>
        <begin position="1059"/>
        <end position="1069"/>
    </location>
</feature>
<feature type="region of interest" description="Disordered" evidence="6">
    <location>
        <begin position="954"/>
        <end position="1082"/>
    </location>
</feature>
<evidence type="ECO:0000256" key="2">
    <source>
        <dbReference type="ARBA" id="ARBA00006510"/>
    </source>
</evidence>
<dbReference type="PANTHER" id="PTHR23302">
    <property type="entry name" value="TRANSMEMBRANE CHANNEL-RELATED"/>
    <property type="match status" value="1"/>
</dbReference>
<sequence length="1226" mass="141221">MDAKGSYDRPPGSPQPSVDRWSVTWADPGSMTSSGVNLFHLPADTPASNEVKFSPTAADGSEDEDYSSLSAVLKQRRASVRRSRKGRSRRPSSPFLPDENRSRRRSSVFTTSSGDTAISIDEQPVVTQEQIFENIHLHKEVLGSVKQQPLGMRRKLKIVHQAKGYVKRHEGQLQERLAQSKSTRDIYARFNILLASKWQQMKREAANTSNLLIPWELRIKEIESHFGSVVASYFTFLRWLFWVNLVIGFILLVFVIIPEYLTANPLQDGERKIIMDDEYRNATNLLTLWEFEGVLKYSPIFYGYYSNVERDQYRMPLAYFLTGLVVYIYSFVAILRKMAENSRMSKLSEKEDECIFSWKLFTGWDFMIGNAETAHNRIASVILGFKEALLEEAEKKKNLRNWRIISLRAVVNICVIILLAVSAYAVVTVVYRSDDNAKIRSWWRENETTIVVTVISITFPLLFELLGLLEHYHPRKQLRLQLARIMLLNLLNLYSLIFALFSKIEGMSKELISLQPTLNLNATIFSENTLNMSETLIGTLPITCFEIAVPFYDTVFFDKYHRKMYNLTMGTRKKLLKLCWETMFGQELVKLTMMDLVFVLLGTLFTDFFRALFVRYMNRCWCWDLEKKCPEYGDFKIAENILHLINNQGMVWMGMFFSPGLVVLNVVKLMIMMYLRSWAVMTCNVPHEVVFRVSKSNNFYLALLLTMLFLCVLPVGYTIVWVTPSWHCGPFSEYDKIYKILTNNIYKILPTSLNFTLEYIASPAIVIPLLVLLILIIYYLTSLTNSLREANNDLKIQLRRERTEERRKMFQLADTRRRGGSSSIDNTPFSRWKKALPSLPVSKSIDSDDRKTTSDITKEPAKKTMKKKGGIFAKIVSLAIDRKTNEVTISDTSPIPKNIEEETDSDFHEVLPREILNMNDMDVSIKVESKRKTIVDFKTEGNIDKDQFNTYDNLKKTESLPENGVGLEEKNNDKRKASLSGSERHKSNSSKQSKQNDSLGSAIPVITISNTESDDEVLQPPNITNTQHEMKIQHSNKGEKVKGHLKRNKKCSDLKSLKRQSSVDSINENKSPKEKDNESAGHNLLQTILGSLLSRLKNRYEYLPEEINADLTTEALYDFEFISVSPEERVERFLHTNEGLENVQYDKETQTNEFDTTNYMKNPVTNNDFLYNTNYISTDPFFISRATIASTFESRVTSIKTRRTFPTHFPTLQKSKNKGNQKETVQ</sequence>
<keyword evidence="10" id="KW-1185">Reference proteome</keyword>
<evidence type="ECO:0000256" key="7">
    <source>
        <dbReference type="SAM" id="Phobius"/>
    </source>
</evidence>
<dbReference type="eggNOG" id="ENOG502QQGX">
    <property type="taxonomic scope" value="Eukaryota"/>
</dbReference>
<protein>
    <recommendedName>
        <fullName evidence="8">TMC domain-containing protein</fullName>
    </recommendedName>
</protein>
<dbReference type="KEGG" id="dpl:KGM_203957"/>
<feature type="compositionally biased region" description="Basic residues" evidence="6">
    <location>
        <begin position="74"/>
        <end position="90"/>
    </location>
</feature>